<reference evidence="1" key="1">
    <citation type="submission" date="2023-03" db="EMBL/GenBank/DDBJ databases">
        <title>Chromosome-level genomes of two armyworms, Mythimna separata and Mythimna loreyi, provide insights into the biosynthesis and reception of sex pheromones.</title>
        <authorList>
            <person name="Zhao H."/>
        </authorList>
    </citation>
    <scope>NUCLEOTIDE SEQUENCE</scope>
    <source>
        <strain evidence="1">BeijingLab</strain>
    </source>
</reference>
<sequence>MNQVAAVGQNPTAREQPEDSVSIATIAAELAKMNARLTNMERSRSRMRRDGYRHRQASRSSSRRRAPGTADRLCSYHFRYRHRAHRCIPPCAWKSKPAAEGNKDDRAKLEN</sequence>
<name>A0ACC2PYW3_9NEOP</name>
<accession>A0ACC2PYW3</accession>
<keyword evidence="2" id="KW-1185">Reference proteome</keyword>
<dbReference type="EMBL" id="CM056808">
    <property type="protein sequence ID" value="KAJ8704303.1"/>
    <property type="molecule type" value="Genomic_DNA"/>
</dbReference>
<dbReference type="Proteomes" id="UP001231649">
    <property type="component" value="Chromosome 32"/>
</dbReference>
<protein>
    <submittedName>
        <fullName evidence="1">Uncharacterized protein</fullName>
    </submittedName>
</protein>
<gene>
    <name evidence="1" type="ORF">PYW08_013027</name>
</gene>
<comment type="caution">
    <text evidence="1">The sequence shown here is derived from an EMBL/GenBank/DDBJ whole genome shotgun (WGS) entry which is preliminary data.</text>
</comment>
<evidence type="ECO:0000313" key="2">
    <source>
        <dbReference type="Proteomes" id="UP001231649"/>
    </source>
</evidence>
<proteinExistence type="predicted"/>
<evidence type="ECO:0000313" key="1">
    <source>
        <dbReference type="EMBL" id="KAJ8704303.1"/>
    </source>
</evidence>
<organism evidence="1 2">
    <name type="scientific">Mythimna loreyi</name>
    <dbReference type="NCBI Taxonomy" id="667449"/>
    <lineage>
        <taxon>Eukaryota</taxon>
        <taxon>Metazoa</taxon>
        <taxon>Ecdysozoa</taxon>
        <taxon>Arthropoda</taxon>
        <taxon>Hexapoda</taxon>
        <taxon>Insecta</taxon>
        <taxon>Pterygota</taxon>
        <taxon>Neoptera</taxon>
        <taxon>Endopterygota</taxon>
        <taxon>Lepidoptera</taxon>
        <taxon>Glossata</taxon>
        <taxon>Ditrysia</taxon>
        <taxon>Noctuoidea</taxon>
        <taxon>Noctuidae</taxon>
        <taxon>Noctuinae</taxon>
        <taxon>Hadenini</taxon>
        <taxon>Mythimna</taxon>
    </lineage>
</organism>